<keyword evidence="2" id="KW-1185">Reference proteome</keyword>
<protein>
    <submittedName>
        <fullName evidence="1">Uncharacterized protein</fullName>
    </submittedName>
</protein>
<gene>
    <name evidence="1" type="ORF">YC6258_04539</name>
</gene>
<dbReference type="HOGENOM" id="CLU_2973106_0_0_6"/>
<evidence type="ECO:0000313" key="1">
    <source>
        <dbReference type="EMBL" id="AJQ96571.1"/>
    </source>
</evidence>
<dbReference type="AlphaFoldDB" id="A0A0C5VQN1"/>
<sequence length="58" mass="6834">MFVDQFLKEPGKIEDYGSFLSVTYEENWVELQFEFGCLSRICIGNLYDDGNNPKWPYS</sequence>
<accession>A0A0C5VQN1</accession>
<dbReference type="EMBL" id="CP007142">
    <property type="protein sequence ID" value="AJQ96571.1"/>
    <property type="molecule type" value="Genomic_DNA"/>
</dbReference>
<dbReference type="KEGG" id="gsn:YC6258_04539"/>
<evidence type="ECO:0000313" key="2">
    <source>
        <dbReference type="Proteomes" id="UP000032266"/>
    </source>
</evidence>
<name>A0A0C5VQN1_9GAMM</name>
<dbReference type="Proteomes" id="UP000032266">
    <property type="component" value="Chromosome"/>
</dbReference>
<reference evidence="1 2" key="1">
    <citation type="submission" date="2014-01" db="EMBL/GenBank/DDBJ databases">
        <title>Full genme sequencing of cellulolytic bacterium Gynuella sunshinyii YC6258T gen. nov., sp. nov.</title>
        <authorList>
            <person name="Khan H."/>
            <person name="Chung E.J."/>
            <person name="Chung Y.R."/>
        </authorList>
    </citation>
    <scope>NUCLEOTIDE SEQUENCE [LARGE SCALE GENOMIC DNA]</scope>
    <source>
        <strain evidence="1 2">YC6258</strain>
    </source>
</reference>
<proteinExistence type="predicted"/>
<organism evidence="1 2">
    <name type="scientific">Gynuella sunshinyii YC6258</name>
    <dbReference type="NCBI Taxonomy" id="1445510"/>
    <lineage>
        <taxon>Bacteria</taxon>
        <taxon>Pseudomonadati</taxon>
        <taxon>Pseudomonadota</taxon>
        <taxon>Gammaproteobacteria</taxon>
        <taxon>Oceanospirillales</taxon>
        <taxon>Saccharospirillaceae</taxon>
        <taxon>Gynuella</taxon>
    </lineage>
</organism>